<dbReference type="GeneID" id="39977327"/>
<dbReference type="GO" id="GO:1990130">
    <property type="term" value="C:GATOR1 complex"/>
    <property type="evidence" value="ECO:0007669"/>
    <property type="project" value="TreeGrafter"/>
</dbReference>
<comment type="caution">
    <text evidence="2">The sequence shown here is derived from an EMBL/GenBank/DDBJ whole genome shotgun (WGS) entry which is preliminary data.</text>
</comment>
<comment type="similarity">
    <text evidence="1">Belongs to the NPR2 family.</text>
</comment>
<sequence length="404" mass="46880">MSEDFLLWPKIEAIIFCKFDEELGPIVLCSSPSDIFGSEKPQLCSIITKYLLPDIHFAGKTISFVIGNKWKAIGVPIFIEGSQYLRNSFQFTVCIIVKKTSYNFYQEVYSRHIARILGSAFKLLEEDCGILYYYCTYAENLPDLLKKITKNNNEILSFPKNILEVIENVRSQLNQKHQVFFEFGDASILNFRIRKPSCNIIINPEDIPFPSEKKMISDIKHIGIDFSLIKILPYINGVNTIFEISKYCSLPIEDVILCMEHLVLYGLINIIDMISSENRYRYVGDEDEHGLYRKLCNECINAGNVLSFTKKYYQELKKHKIKSIYRFIANGVVSKKIIRLHEIPIIFIKSTPQHSEIEKKLLQLCNGNNTLDHIQILFGFNSKSEIIKFIYNLFNDSSIYWAYL</sequence>
<dbReference type="GO" id="GO:0005774">
    <property type="term" value="C:vacuolar membrane"/>
    <property type="evidence" value="ECO:0007669"/>
    <property type="project" value="TreeGrafter"/>
</dbReference>
<accession>A0A1J4MCM8</accession>
<keyword evidence="3" id="KW-1185">Reference proteome</keyword>
<dbReference type="EMBL" id="LRBP01000027">
    <property type="protein sequence ID" value="OII71727.1"/>
    <property type="molecule type" value="Genomic_DNA"/>
</dbReference>
<dbReference type="PANTHER" id="PTHR12991">
    <property type="entry name" value="NITROGEN PERMEASE REGULATOR 2/TUMOR SUPPRESSOR CANDIDATE 4"/>
    <property type="match status" value="1"/>
</dbReference>
<dbReference type="Pfam" id="PF06218">
    <property type="entry name" value="NPR2"/>
    <property type="match status" value="1"/>
</dbReference>
<name>A0A1J4MCM8_9CRYT</name>
<dbReference type="GO" id="GO:1904262">
    <property type="term" value="P:negative regulation of TORC1 signaling"/>
    <property type="evidence" value="ECO:0007669"/>
    <property type="project" value="TreeGrafter"/>
</dbReference>
<evidence type="ECO:0000313" key="3">
    <source>
        <dbReference type="Proteomes" id="UP000186176"/>
    </source>
</evidence>
<dbReference type="GO" id="GO:0005096">
    <property type="term" value="F:GTPase activator activity"/>
    <property type="evidence" value="ECO:0007669"/>
    <property type="project" value="TreeGrafter"/>
</dbReference>
<dbReference type="AlphaFoldDB" id="A0A1J4MCM8"/>
<dbReference type="VEuPathDB" id="CryptoDB:cubi_00534"/>
<protein>
    <recommendedName>
        <fullName evidence="4">Nitrogen permease regulator 2</fullName>
    </recommendedName>
</protein>
<organism evidence="2 3">
    <name type="scientific">Cryptosporidium ubiquitum</name>
    <dbReference type="NCBI Taxonomy" id="857276"/>
    <lineage>
        <taxon>Eukaryota</taxon>
        <taxon>Sar</taxon>
        <taxon>Alveolata</taxon>
        <taxon>Apicomplexa</taxon>
        <taxon>Conoidasida</taxon>
        <taxon>Coccidia</taxon>
        <taxon>Eucoccidiorida</taxon>
        <taxon>Eimeriorina</taxon>
        <taxon>Cryptosporidiidae</taxon>
        <taxon>Cryptosporidium</taxon>
    </lineage>
</organism>
<dbReference type="RefSeq" id="XP_028873346.1">
    <property type="nucleotide sequence ID" value="XM_029017548.1"/>
</dbReference>
<dbReference type="GO" id="GO:0010508">
    <property type="term" value="P:positive regulation of autophagy"/>
    <property type="evidence" value="ECO:0007669"/>
    <property type="project" value="TreeGrafter"/>
</dbReference>
<evidence type="ECO:0008006" key="4">
    <source>
        <dbReference type="Google" id="ProtNLM"/>
    </source>
</evidence>
<proteinExistence type="inferred from homology"/>
<evidence type="ECO:0000256" key="1">
    <source>
        <dbReference type="ARBA" id="ARBA00008433"/>
    </source>
</evidence>
<dbReference type="PANTHER" id="PTHR12991:SF10">
    <property type="entry name" value="GATOR COMPLEX PROTEIN NPRL2"/>
    <property type="match status" value="1"/>
</dbReference>
<reference evidence="2 3" key="1">
    <citation type="submission" date="2016-10" db="EMBL/GenBank/DDBJ databases">
        <title>Reductive evolution of mitochondrial metabolism and differential evolution of invasion-related proteins in Cryptosporidium.</title>
        <authorList>
            <person name="Liu S."/>
            <person name="Roellig D.M."/>
            <person name="Guo Y."/>
            <person name="Li N."/>
            <person name="Frace M.A."/>
            <person name="Tang K."/>
            <person name="Zhang L."/>
            <person name="Feng Y."/>
            <person name="Xiao L."/>
        </authorList>
    </citation>
    <scope>NUCLEOTIDE SEQUENCE [LARGE SCALE GENOMIC DNA]</scope>
    <source>
        <strain evidence="2">39726</strain>
    </source>
</reference>
<evidence type="ECO:0000313" key="2">
    <source>
        <dbReference type="EMBL" id="OII71727.1"/>
    </source>
</evidence>
<dbReference type="OrthoDB" id="338854at2759"/>
<dbReference type="InterPro" id="IPR009348">
    <property type="entry name" value="NPR2-like"/>
</dbReference>
<dbReference type="Proteomes" id="UP000186176">
    <property type="component" value="Unassembled WGS sequence"/>
</dbReference>
<gene>
    <name evidence="2" type="ORF">cubi_00534</name>
</gene>